<organism evidence="6 7">
    <name type="scientific">Clostridium novyi (strain NT)</name>
    <dbReference type="NCBI Taxonomy" id="386415"/>
    <lineage>
        <taxon>Bacteria</taxon>
        <taxon>Bacillati</taxon>
        <taxon>Bacillota</taxon>
        <taxon>Clostridia</taxon>
        <taxon>Eubacteriales</taxon>
        <taxon>Clostridiaceae</taxon>
        <taxon>Clostridium</taxon>
    </lineage>
</organism>
<accession>A0PYS3</accession>
<evidence type="ECO:0000256" key="2">
    <source>
        <dbReference type="ARBA" id="ARBA00022729"/>
    </source>
</evidence>
<evidence type="ECO:0000313" key="7">
    <source>
        <dbReference type="Proteomes" id="UP000008220"/>
    </source>
</evidence>
<comment type="subcellular location">
    <subcellularLocation>
        <location evidence="1">Cell envelope</location>
    </subcellularLocation>
</comment>
<dbReference type="Pfam" id="PF05031">
    <property type="entry name" value="NEAT"/>
    <property type="match status" value="2"/>
</dbReference>
<dbReference type="GO" id="GO:0030313">
    <property type="term" value="C:cell envelope"/>
    <property type="evidence" value="ECO:0007669"/>
    <property type="project" value="UniProtKB-SubCell"/>
</dbReference>
<dbReference type="Proteomes" id="UP000008220">
    <property type="component" value="Chromosome"/>
</dbReference>
<keyword evidence="7" id="KW-1185">Reference proteome</keyword>
<feature type="region of interest" description="Disordered" evidence="3">
    <location>
        <begin position="194"/>
        <end position="256"/>
    </location>
</feature>
<gene>
    <name evidence="6" type="ordered locus">NT01CX_1444</name>
</gene>
<evidence type="ECO:0000259" key="5">
    <source>
        <dbReference type="PROSITE" id="PS50978"/>
    </source>
</evidence>
<dbReference type="eggNOG" id="COG5386">
    <property type="taxonomic scope" value="Bacteria"/>
</dbReference>
<dbReference type="SMART" id="SM00725">
    <property type="entry name" value="NEAT"/>
    <property type="match status" value="2"/>
</dbReference>
<evidence type="ECO:0000313" key="6">
    <source>
        <dbReference type="EMBL" id="ABK61993.1"/>
    </source>
</evidence>
<dbReference type="PATRIC" id="fig|386415.7.peg.550"/>
<evidence type="ECO:0000256" key="1">
    <source>
        <dbReference type="ARBA" id="ARBA00004196"/>
    </source>
</evidence>
<dbReference type="SUPFAM" id="SSF158911">
    <property type="entry name" value="NEAT domain-like"/>
    <property type="match status" value="2"/>
</dbReference>
<dbReference type="HOGENOM" id="CLU_582292_0_0_9"/>
<dbReference type="EMBL" id="CP000382">
    <property type="protein sequence ID" value="ABK61993.1"/>
    <property type="molecule type" value="Genomic_DNA"/>
</dbReference>
<reference evidence="6 7" key="1">
    <citation type="journal article" date="2006" name="Nat. Biotechnol.">
        <title>The genome and transcriptomes of the anti-tumor agent Clostridium novyi-NT.</title>
        <authorList>
            <person name="Bettegowda C."/>
            <person name="Huang X."/>
            <person name="Lin J."/>
            <person name="Cheong I."/>
            <person name="Kohli M."/>
            <person name="Szabo S.A."/>
            <person name="Zhang X."/>
            <person name="Diaz L.A. Jr."/>
            <person name="Velculescu V.E."/>
            <person name="Parmigiani G."/>
            <person name="Kinzler K.W."/>
            <person name="Vogelstein B."/>
            <person name="Zhou S."/>
        </authorList>
    </citation>
    <scope>NUCLEOTIDE SEQUENCE [LARGE SCALE GENOMIC DNA]</scope>
    <source>
        <strain evidence="6 7">NT</strain>
    </source>
</reference>
<feature type="domain" description="NEAT" evidence="5">
    <location>
        <begin position="261"/>
        <end position="392"/>
    </location>
</feature>
<sequence>MDIFRKINKGVGVAATAIIIAGGTPQVVHAVTNPENAPKIQEKQLCKDIEESIKGGTYKVSPCINMNTSSENKSELIAKVEIKTLKQENDEPSMAGTYLNKEARYIKENGKIYCEIDVLALDWMKNISIEVEGKKVEHTQKETGKAKVMEMEHTAGLIKFEVPKVNPKLTFHMYVVPMSSDVTFRVVGEKVTTFETSEKQQPKENEKPQTKTSTDGMEKSEVHNKDKKSDKKDIDNKKGTKQKQSSETKSYEKVTTASNKDKDGLYEVNIKALKENNNEPSMAGTYVGDKIKVQMKNGKKYAMVTFSRSDWMNNMDVLVNNKSQKYDVVNVKTNSTGEKISTIKFKIPNLDSEIKFKMNVEPMDNARVTFRVLMQKDSLKFLEGTEYDPTKAEEYLNNLANESKESKYSKGNLYNYNDNNNHIQYSAPKKKLPKTGLPFGGGLVASIGGVLSGLGITLMKKNKKKGE</sequence>
<keyword evidence="4" id="KW-1133">Transmembrane helix</keyword>
<dbReference type="CDD" id="cd06920">
    <property type="entry name" value="NEAT"/>
    <property type="match status" value="2"/>
</dbReference>
<evidence type="ECO:0000256" key="4">
    <source>
        <dbReference type="SAM" id="Phobius"/>
    </source>
</evidence>
<dbReference type="KEGG" id="cno:NT01CX_1444"/>
<feature type="domain" description="NEAT" evidence="5">
    <location>
        <begin position="73"/>
        <end position="206"/>
    </location>
</feature>
<dbReference type="InterPro" id="IPR037250">
    <property type="entry name" value="NEAT_dom_sf"/>
</dbReference>
<name>A0PYS3_CLONN</name>
<keyword evidence="4" id="KW-0812">Transmembrane</keyword>
<dbReference type="PROSITE" id="PS50978">
    <property type="entry name" value="NEAT"/>
    <property type="match status" value="2"/>
</dbReference>
<dbReference type="InterPro" id="IPR006635">
    <property type="entry name" value="NEAT_dom"/>
</dbReference>
<dbReference type="Gene3D" id="2.60.40.1850">
    <property type="match status" value="2"/>
</dbReference>
<feature type="transmembrane region" description="Helical" evidence="4">
    <location>
        <begin position="437"/>
        <end position="459"/>
    </location>
</feature>
<dbReference type="RefSeq" id="WP_011721533.1">
    <property type="nucleotide sequence ID" value="NC_008593.1"/>
</dbReference>
<feature type="compositionally biased region" description="Basic and acidic residues" evidence="3">
    <location>
        <begin position="196"/>
        <end position="209"/>
    </location>
</feature>
<keyword evidence="2" id="KW-0732">Signal</keyword>
<feature type="compositionally biased region" description="Basic and acidic residues" evidence="3">
    <location>
        <begin position="216"/>
        <end position="252"/>
    </location>
</feature>
<protein>
    <submittedName>
        <fullName evidence="6">Conserved protein</fullName>
    </submittedName>
</protein>
<proteinExistence type="predicted"/>
<keyword evidence="4" id="KW-0472">Membrane</keyword>
<dbReference type="STRING" id="386415.NT01CX_1444"/>
<evidence type="ECO:0000256" key="3">
    <source>
        <dbReference type="SAM" id="MobiDB-lite"/>
    </source>
</evidence>
<dbReference type="AlphaFoldDB" id="A0PYS3"/>